<proteinExistence type="predicted"/>
<dbReference type="AlphaFoldDB" id="A0A124GGM0"/>
<dbReference type="SUPFAM" id="SSF88713">
    <property type="entry name" value="Glycoside hydrolase/deacetylase"/>
    <property type="match status" value="1"/>
</dbReference>
<accession>A0A124GGM0</accession>
<dbReference type="Proteomes" id="UP000053176">
    <property type="component" value="Unassembled WGS sequence"/>
</dbReference>
<organism evidence="1 2">
    <name type="scientific">Rhizobium loti</name>
    <name type="common">Mesorhizobium loti</name>
    <dbReference type="NCBI Taxonomy" id="381"/>
    <lineage>
        <taxon>Bacteria</taxon>
        <taxon>Pseudomonadati</taxon>
        <taxon>Pseudomonadota</taxon>
        <taxon>Alphaproteobacteria</taxon>
        <taxon>Hyphomicrobiales</taxon>
        <taxon>Phyllobacteriaceae</taxon>
        <taxon>Mesorhizobium</taxon>
    </lineage>
</organism>
<dbReference type="InterPro" id="IPR049591">
    <property type="entry name" value="CE4_u4-like"/>
</dbReference>
<evidence type="ECO:0000313" key="1">
    <source>
        <dbReference type="EMBL" id="KUM27198.1"/>
    </source>
</evidence>
<sequence>MTSDRIWQPLMEELARWQRADRKAEFWLRDDDAVDPTPALDRLLALTAEFAVPVTLAVIPALTDEKLVVRLDEAPHAAVAIHGWAHRNHAPEDQKKQELGAHRPREAVLDDLARGLSHVTGLHGARAVPMLVPPWNRIDAGLIADLGSMGFAALSVFGPPKPASLTVINSNVDIMDWHGTRGCRDHGLLVQAIIAQLQHASDGGELVGLLTHHLVHDESAWLFLERLFTVTARTETCAWLPIRTLIGRSAGNAIPGKV</sequence>
<dbReference type="EMBL" id="LPWA01000098">
    <property type="protein sequence ID" value="KUM27198.1"/>
    <property type="molecule type" value="Genomic_DNA"/>
</dbReference>
<dbReference type="InterPro" id="IPR011330">
    <property type="entry name" value="Glyco_hydro/deAcase_b/a-brl"/>
</dbReference>
<dbReference type="GO" id="GO:0005975">
    <property type="term" value="P:carbohydrate metabolic process"/>
    <property type="evidence" value="ECO:0007669"/>
    <property type="project" value="InterPro"/>
</dbReference>
<dbReference type="CDD" id="cd10928">
    <property type="entry name" value="CE4_u4"/>
    <property type="match status" value="1"/>
</dbReference>
<comment type="caution">
    <text evidence="1">The sequence shown here is derived from an EMBL/GenBank/DDBJ whole genome shotgun (WGS) entry which is preliminary data.</text>
</comment>
<name>A0A124GGM0_RHILI</name>
<reference evidence="1 2" key="1">
    <citation type="submission" date="2015-12" db="EMBL/GenBank/DDBJ databases">
        <title>Draft genome sequence of Mesorhizobium sp. UFLA 01-765, a multitolerant efficient symbiont and plant-growth promoting strain isolated from Zn-mining soil using Leucaena leucocephala as a trap plant.</title>
        <authorList>
            <person name="Rangel W.M."/>
            <person name="Thijs S."/>
            <person name="Longatti S.M."/>
            <person name="Moreira F.M."/>
            <person name="Weyens N."/>
            <person name="Vangronsveld J."/>
            <person name="Van Hamme J.D."/>
            <person name="Bottos E.M."/>
            <person name="Rineau F."/>
        </authorList>
    </citation>
    <scope>NUCLEOTIDE SEQUENCE [LARGE SCALE GENOMIC DNA]</scope>
    <source>
        <strain evidence="1 2">UFLA 01-765</strain>
    </source>
</reference>
<gene>
    <name evidence="1" type="ORF">AU467_02025</name>
</gene>
<protein>
    <submittedName>
        <fullName evidence="1">Polysaccharide deacetylase</fullName>
    </submittedName>
</protein>
<dbReference type="Gene3D" id="3.20.20.370">
    <property type="entry name" value="Glycoside hydrolase/deacetylase"/>
    <property type="match status" value="1"/>
</dbReference>
<dbReference type="OrthoDB" id="6086702at2"/>
<evidence type="ECO:0000313" key="2">
    <source>
        <dbReference type="Proteomes" id="UP000053176"/>
    </source>
</evidence>